<feature type="non-terminal residue" evidence="1">
    <location>
        <position position="156"/>
    </location>
</feature>
<dbReference type="EMBL" id="CAXKWB010007549">
    <property type="protein sequence ID" value="CAL4087707.1"/>
    <property type="molecule type" value="Genomic_DNA"/>
</dbReference>
<dbReference type="AlphaFoldDB" id="A0AAV2QIT0"/>
<reference evidence="1 2" key="1">
    <citation type="submission" date="2024-05" db="EMBL/GenBank/DDBJ databases">
        <authorList>
            <person name="Wallberg A."/>
        </authorList>
    </citation>
    <scope>NUCLEOTIDE SEQUENCE [LARGE SCALE GENOMIC DNA]</scope>
</reference>
<dbReference type="Proteomes" id="UP001497623">
    <property type="component" value="Unassembled WGS sequence"/>
</dbReference>
<proteinExistence type="predicted"/>
<keyword evidence="2" id="KW-1185">Reference proteome</keyword>
<name>A0AAV2QIT0_MEGNR</name>
<accession>A0AAV2QIT0</accession>
<comment type="caution">
    <text evidence="1">The sequence shown here is derived from an EMBL/GenBank/DDBJ whole genome shotgun (WGS) entry which is preliminary data.</text>
</comment>
<organism evidence="1 2">
    <name type="scientific">Meganyctiphanes norvegica</name>
    <name type="common">Northern krill</name>
    <name type="synonym">Thysanopoda norvegica</name>
    <dbReference type="NCBI Taxonomy" id="48144"/>
    <lineage>
        <taxon>Eukaryota</taxon>
        <taxon>Metazoa</taxon>
        <taxon>Ecdysozoa</taxon>
        <taxon>Arthropoda</taxon>
        <taxon>Crustacea</taxon>
        <taxon>Multicrustacea</taxon>
        <taxon>Malacostraca</taxon>
        <taxon>Eumalacostraca</taxon>
        <taxon>Eucarida</taxon>
        <taxon>Euphausiacea</taxon>
        <taxon>Euphausiidae</taxon>
        <taxon>Meganyctiphanes</taxon>
    </lineage>
</organism>
<evidence type="ECO:0000313" key="1">
    <source>
        <dbReference type="EMBL" id="CAL4087707.1"/>
    </source>
</evidence>
<protein>
    <submittedName>
        <fullName evidence="1">Uncharacterized protein</fullName>
    </submittedName>
</protein>
<sequence>VLLQLLNRRKVYGKKIVDGKQYYSLLYRNQGCLYIRELQEDTCPEETSLELEFGDLLQLSTTPTNVYIIMSHENTELGTLHIRFDGWAHRWCDQFTGLVSGVSGNGSYRGSGFSRVWNKGAPGEHVWCMDYMSRAGVRSHSLVQKVEGMGEGGNSV</sequence>
<evidence type="ECO:0000313" key="2">
    <source>
        <dbReference type="Proteomes" id="UP001497623"/>
    </source>
</evidence>
<gene>
    <name evidence="1" type="ORF">MNOR_LOCUS13287</name>
</gene>
<feature type="non-terminal residue" evidence="1">
    <location>
        <position position="1"/>
    </location>
</feature>